<organism evidence="7 8">
    <name type="scientific">Ceraceosorus guamensis</name>
    <dbReference type="NCBI Taxonomy" id="1522189"/>
    <lineage>
        <taxon>Eukaryota</taxon>
        <taxon>Fungi</taxon>
        <taxon>Dikarya</taxon>
        <taxon>Basidiomycota</taxon>
        <taxon>Ustilaginomycotina</taxon>
        <taxon>Exobasidiomycetes</taxon>
        <taxon>Ceraceosorales</taxon>
        <taxon>Ceraceosoraceae</taxon>
        <taxon>Ceraceosorus</taxon>
    </lineage>
</organism>
<dbReference type="GO" id="GO:0005737">
    <property type="term" value="C:cytoplasm"/>
    <property type="evidence" value="ECO:0007669"/>
    <property type="project" value="TreeGrafter"/>
</dbReference>
<feature type="domain" description="SUN" evidence="6">
    <location>
        <begin position="469"/>
        <end position="648"/>
    </location>
</feature>
<name>A0A316VUH2_9BASI</name>
<evidence type="ECO:0000256" key="1">
    <source>
        <dbReference type="ARBA" id="ARBA00004308"/>
    </source>
</evidence>
<dbReference type="GeneID" id="37032891"/>
<keyword evidence="8" id="KW-1185">Reference proteome</keyword>
<evidence type="ECO:0000256" key="3">
    <source>
        <dbReference type="ARBA" id="ARBA00022989"/>
    </source>
</evidence>
<dbReference type="InParanoid" id="A0A316VUH2"/>
<feature type="compositionally biased region" description="Polar residues" evidence="5">
    <location>
        <begin position="738"/>
        <end position="764"/>
    </location>
</feature>
<feature type="compositionally biased region" description="Polar residues" evidence="5">
    <location>
        <begin position="415"/>
        <end position="426"/>
    </location>
</feature>
<feature type="compositionally biased region" description="Low complexity" evidence="5">
    <location>
        <begin position="809"/>
        <end position="821"/>
    </location>
</feature>
<feature type="compositionally biased region" description="Polar residues" evidence="5">
    <location>
        <begin position="787"/>
        <end position="808"/>
    </location>
</feature>
<evidence type="ECO:0000256" key="5">
    <source>
        <dbReference type="SAM" id="MobiDB-lite"/>
    </source>
</evidence>
<protein>
    <recommendedName>
        <fullName evidence="6">SUN domain-containing protein</fullName>
    </recommendedName>
</protein>
<evidence type="ECO:0000256" key="2">
    <source>
        <dbReference type="ARBA" id="ARBA00022692"/>
    </source>
</evidence>
<dbReference type="STRING" id="1522189.A0A316VUH2"/>
<feature type="compositionally biased region" description="Basic and acidic residues" evidence="5">
    <location>
        <begin position="657"/>
        <end position="668"/>
    </location>
</feature>
<dbReference type="OrthoDB" id="266334at2759"/>
<feature type="region of interest" description="Disordered" evidence="5">
    <location>
        <begin position="357"/>
        <end position="432"/>
    </location>
</feature>
<comment type="subcellular location">
    <subcellularLocation>
        <location evidence="1">Endomembrane system</location>
    </subcellularLocation>
</comment>
<dbReference type="GO" id="GO:0034975">
    <property type="term" value="P:protein folding in endoplasmic reticulum"/>
    <property type="evidence" value="ECO:0007669"/>
    <property type="project" value="TreeGrafter"/>
</dbReference>
<dbReference type="RefSeq" id="XP_025367698.1">
    <property type="nucleotide sequence ID" value="XM_025511021.1"/>
</dbReference>
<feature type="compositionally biased region" description="Polar residues" evidence="5">
    <location>
        <begin position="870"/>
        <end position="898"/>
    </location>
</feature>
<dbReference type="GO" id="GO:0016020">
    <property type="term" value="C:membrane"/>
    <property type="evidence" value="ECO:0007669"/>
    <property type="project" value="InterPro"/>
</dbReference>
<feature type="compositionally biased region" description="Polar residues" evidence="5">
    <location>
        <begin position="840"/>
        <end position="849"/>
    </location>
</feature>
<dbReference type="PANTHER" id="PTHR12953">
    <property type="entry name" value="MEMBRANE PROTEIN CH1 RELATED"/>
    <property type="match status" value="1"/>
</dbReference>
<feature type="compositionally biased region" description="Low complexity" evidence="5">
    <location>
        <begin position="903"/>
        <end position="924"/>
    </location>
</feature>
<evidence type="ECO:0000256" key="4">
    <source>
        <dbReference type="ARBA" id="ARBA00023136"/>
    </source>
</evidence>
<feature type="region of interest" description="Disordered" evidence="5">
    <location>
        <begin position="217"/>
        <end position="237"/>
    </location>
</feature>
<sequence length="924" mass="98494">MQGHSKGSASRSSHIWFGGGRHTRHPHATSFAQTLADHCSDPAESSALHDKKLLTPRCRASQLLRPLINLATPATKSAGSSLRYAALPRAIFTLAVLLLCALPVRALFDPGEPINSTSAGNFKVSASKGATPVNALAPMRHQVGVPPGCRRTTSLFNDICPAPSIDTSPATAALRSELILCPLPNVEPLAPAKDGKEPQEGPNSRETVWAVSGTITLPAGDDPEGLAGGQSGLDQGPKPSLARIAAPDAEGVSRDEAHAEEFMPEEGAEGYWRHVGGSAVWVPASQSTARRDPTATPQAPRSDVWPTDTMSRSASSSLDATAGSEQQAYSDWSKSVGGEGSDTWLSFAAWRKAHEEAAAKEREDARKAAKTAKSRTTSALPAQDPPGTQRTTTNASHASTLATSATSAIPSAGTVSRNPRADSQAQKAEVHDEYRAQPMNRTTEHAPFDGSPAAMPTFSGILPRPSSPDGGALPAVGNPAAQLATLKHRWNFASLDCAAVVHRSNPSAKFASSILSDKKDRYMLSPCPGVKRQDQPAASAKGESQFVIVELCDEISIDTIVMANFEFFSRMFKRFRVRVARKLYDRDEDWVDIGSFRARNVRGLQVFNTVQPRSEARFFRYLRIDFLEHYGSEFYCPVSLLRVYGLTQMDDYIREEEEMRREKEREDAGIFADADVEQEEQETSQIASSEDEASQLPSWRGGANFEPEVVAKHPAFTPSTRETTIAGRPDTSAAAGGTSESKSSQPGTTSPMHLSNSLVAPQSTPRKESSDPLETLNLSPHFHEDASSPNMTIASGNGEHNLTASGNVSSESSAEAEAIASLPSHTRIGDRDVTEVAQKAASTEQSRLFSSTAMAASETASDKHAVPVEASQQRSQAETVSIASGLSNVSSLPATSTEAEICSTSSDDASATSTPPNAAAASRR</sequence>
<dbReference type="AlphaFoldDB" id="A0A316VUH2"/>
<reference evidence="7 8" key="1">
    <citation type="journal article" date="2018" name="Mol. Biol. Evol.">
        <title>Broad Genomic Sampling Reveals a Smut Pathogenic Ancestry of the Fungal Clade Ustilaginomycotina.</title>
        <authorList>
            <person name="Kijpornyongpan T."/>
            <person name="Mondo S.J."/>
            <person name="Barry K."/>
            <person name="Sandor L."/>
            <person name="Lee J."/>
            <person name="Lipzen A."/>
            <person name="Pangilinan J."/>
            <person name="LaButti K."/>
            <person name="Hainaut M."/>
            <person name="Henrissat B."/>
            <person name="Grigoriev I.V."/>
            <person name="Spatafora J.W."/>
            <person name="Aime M.C."/>
        </authorList>
    </citation>
    <scope>NUCLEOTIDE SEQUENCE [LARGE SCALE GENOMIC DNA]</scope>
    <source>
        <strain evidence="7 8">MCA 4658</strain>
    </source>
</reference>
<keyword evidence="4" id="KW-0472">Membrane</keyword>
<evidence type="ECO:0000313" key="7">
    <source>
        <dbReference type="EMBL" id="PWN40538.1"/>
    </source>
</evidence>
<dbReference type="PANTHER" id="PTHR12953:SF0">
    <property type="entry name" value="SUN DOMAIN-CONTAINING OSSIFICATION FACTOR"/>
    <property type="match status" value="1"/>
</dbReference>
<feature type="region of interest" description="Disordered" evidence="5">
    <location>
        <begin position="657"/>
        <end position="924"/>
    </location>
</feature>
<feature type="compositionally biased region" description="Polar residues" evidence="5">
    <location>
        <begin position="308"/>
        <end position="333"/>
    </location>
</feature>
<dbReference type="EMBL" id="KZ819414">
    <property type="protein sequence ID" value="PWN40538.1"/>
    <property type="molecule type" value="Genomic_DNA"/>
</dbReference>
<dbReference type="PROSITE" id="PS51469">
    <property type="entry name" value="SUN"/>
    <property type="match status" value="1"/>
</dbReference>
<dbReference type="InterPro" id="IPR012919">
    <property type="entry name" value="SUN_dom"/>
</dbReference>
<keyword evidence="2" id="KW-0812">Transmembrane</keyword>
<accession>A0A316VUH2</accession>
<dbReference type="Pfam" id="PF07738">
    <property type="entry name" value="Sad1_UNC"/>
    <property type="match status" value="1"/>
</dbReference>
<feature type="compositionally biased region" description="Low complexity" evidence="5">
    <location>
        <begin position="391"/>
        <end position="414"/>
    </location>
</feature>
<dbReference type="GO" id="GO:0012505">
    <property type="term" value="C:endomembrane system"/>
    <property type="evidence" value="ECO:0007669"/>
    <property type="project" value="UniProtKB-SubCell"/>
</dbReference>
<feature type="compositionally biased region" description="Basic and acidic residues" evidence="5">
    <location>
        <begin position="357"/>
        <end position="367"/>
    </location>
</feature>
<dbReference type="Proteomes" id="UP000245783">
    <property type="component" value="Unassembled WGS sequence"/>
</dbReference>
<proteinExistence type="predicted"/>
<feature type="region of interest" description="Disordered" evidence="5">
    <location>
        <begin position="284"/>
        <end position="337"/>
    </location>
</feature>
<gene>
    <name evidence="7" type="ORF">IE81DRAFT_218539</name>
</gene>
<evidence type="ECO:0000259" key="6">
    <source>
        <dbReference type="PROSITE" id="PS51469"/>
    </source>
</evidence>
<dbReference type="InterPro" id="IPR045120">
    <property type="entry name" value="Suco/Slp1-like"/>
</dbReference>
<keyword evidence="3" id="KW-1133">Transmembrane helix</keyword>
<feature type="compositionally biased region" description="Low complexity" evidence="5">
    <location>
        <begin position="850"/>
        <end position="859"/>
    </location>
</feature>
<evidence type="ECO:0000313" key="8">
    <source>
        <dbReference type="Proteomes" id="UP000245783"/>
    </source>
</evidence>